<keyword evidence="2" id="KW-1185">Reference proteome</keyword>
<name>A0A4R5MMX4_9SPHI</name>
<protein>
    <submittedName>
        <fullName evidence="1">DUF3822 family protein</fullName>
    </submittedName>
</protein>
<dbReference type="OrthoDB" id="765136at2"/>
<sequence>MSNNSLSLIDPNFKNDASSNCHLLLKITNNSFSYAVVDEKTGKINLIFDKQHCENIEDELKMAFKNDLYLSKPYSAVKVSAHTSNFIFIPNEWFNADDLSVYSQYLASSGKIYSKPTKLGFNTIFCIDDFIAEQLPNEANIFTQASSLIAVIDALPNHALLIDFTSSSFNVLYTKDGKLNFQNHFSAETGEEFNYFLLFIIKALDLNDSIPVYIQGIIDEDDAHYNCLLKYFNQLYFFTPQKNSDNELLADMPKHYFSDLLAIGLCE</sequence>
<dbReference type="EMBL" id="SJCY01000003">
    <property type="protein sequence ID" value="TDG36876.1"/>
    <property type="molecule type" value="Genomic_DNA"/>
</dbReference>
<evidence type="ECO:0000313" key="2">
    <source>
        <dbReference type="Proteomes" id="UP000295668"/>
    </source>
</evidence>
<comment type="caution">
    <text evidence="1">The sequence shown here is derived from an EMBL/GenBank/DDBJ whole genome shotgun (WGS) entry which is preliminary data.</text>
</comment>
<gene>
    <name evidence="1" type="ORF">EZJ43_06235</name>
</gene>
<dbReference type="InterPro" id="IPR024213">
    <property type="entry name" value="DUF3822"/>
</dbReference>
<evidence type="ECO:0000313" key="1">
    <source>
        <dbReference type="EMBL" id="TDG36876.1"/>
    </source>
</evidence>
<dbReference type="Proteomes" id="UP000295668">
    <property type="component" value="Unassembled WGS sequence"/>
</dbReference>
<dbReference type="AlphaFoldDB" id="A0A4R5MMX4"/>
<accession>A0A4R5MMX4</accession>
<dbReference type="CDD" id="cd24013">
    <property type="entry name" value="ASKHA_ATPase_BT3980-like"/>
    <property type="match status" value="1"/>
</dbReference>
<reference evidence="1 2" key="1">
    <citation type="submission" date="2019-02" db="EMBL/GenBank/DDBJ databases">
        <title>Pedobacter sp. nov., a novel speices isolated from soil of pinguins habitat in Antarcitica.</title>
        <authorList>
            <person name="He R.-H."/>
        </authorList>
    </citation>
    <scope>NUCLEOTIDE SEQUENCE [LARGE SCALE GENOMIC DNA]</scope>
    <source>
        <strain evidence="1 2">E01020</strain>
    </source>
</reference>
<dbReference type="Pfam" id="PF12864">
    <property type="entry name" value="DUF3822"/>
    <property type="match status" value="1"/>
</dbReference>
<dbReference type="Gene3D" id="3.30.420.250">
    <property type="match status" value="1"/>
</dbReference>
<proteinExistence type="predicted"/>
<dbReference type="RefSeq" id="WP_133261822.1">
    <property type="nucleotide sequence ID" value="NZ_SJCY01000003.1"/>
</dbReference>
<organism evidence="1 2">
    <name type="scientific">Pedobacter changchengzhani</name>
    <dbReference type="NCBI Taxonomy" id="2529274"/>
    <lineage>
        <taxon>Bacteria</taxon>
        <taxon>Pseudomonadati</taxon>
        <taxon>Bacteroidota</taxon>
        <taxon>Sphingobacteriia</taxon>
        <taxon>Sphingobacteriales</taxon>
        <taxon>Sphingobacteriaceae</taxon>
        <taxon>Pedobacter</taxon>
    </lineage>
</organism>
<dbReference type="Gene3D" id="3.30.420.260">
    <property type="match status" value="1"/>
</dbReference>